<dbReference type="EMBL" id="CP014859">
    <property type="protein sequence ID" value="AOS63536.1"/>
    <property type="molecule type" value="Genomic_DNA"/>
</dbReference>
<organism evidence="1 2">
    <name type="scientific">Actinoalloteichus hymeniacidonis</name>
    <dbReference type="NCBI Taxonomy" id="340345"/>
    <lineage>
        <taxon>Bacteria</taxon>
        <taxon>Bacillati</taxon>
        <taxon>Actinomycetota</taxon>
        <taxon>Actinomycetes</taxon>
        <taxon>Pseudonocardiales</taxon>
        <taxon>Pseudonocardiaceae</taxon>
        <taxon>Actinoalloteichus</taxon>
    </lineage>
</organism>
<protein>
    <submittedName>
        <fullName evidence="1">Uncharacterized protein</fullName>
    </submittedName>
</protein>
<sequence length="87" mass="9368">MIGIKSEFNEGRAAMAHEDEIAGSIEDGKLSLRWAGIEPDIPVSVSVESGEGSDAVQHELYAGALSTVRFWPEEPPTEAVPGGFRRE</sequence>
<dbReference type="KEGG" id="ahm:TL08_13610"/>
<dbReference type="AlphaFoldDB" id="A0AAC9HQS0"/>
<dbReference type="RefSeq" id="WP_157421064.1">
    <property type="nucleotide sequence ID" value="NZ_CP014859.1"/>
</dbReference>
<proteinExistence type="predicted"/>
<keyword evidence="2" id="KW-1185">Reference proteome</keyword>
<gene>
    <name evidence="1" type="ORF">TL08_13610</name>
</gene>
<evidence type="ECO:0000313" key="1">
    <source>
        <dbReference type="EMBL" id="AOS63536.1"/>
    </source>
</evidence>
<reference evidence="2" key="1">
    <citation type="submission" date="2016-03" db="EMBL/GenBank/DDBJ databases">
        <title>Complete genome sequence of the type strain Actinoalloteichus hymeniacidonis DSM 45092.</title>
        <authorList>
            <person name="Schaffert L."/>
            <person name="Albersmeier A."/>
            <person name="Winkler A."/>
            <person name="Kalinowski J."/>
            <person name="Zotchev S."/>
            <person name="Ruckert C."/>
        </authorList>
    </citation>
    <scope>NUCLEOTIDE SEQUENCE [LARGE SCALE GENOMIC DNA]</scope>
    <source>
        <strain evidence="2">HPA177(T) (DSM 45092(T))</strain>
    </source>
</reference>
<dbReference type="Proteomes" id="UP000095210">
    <property type="component" value="Chromosome"/>
</dbReference>
<evidence type="ECO:0000313" key="2">
    <source>
        <dbReference type="Proteomes" id="UP000095210"/>
    </source>
</evidence>
<accession>A0AAC9HQS0</accession>
<name>A0AAC9HQS0_9PSEU</name>